<dbReference type="Gene3D" id="1.25.40.20">
    <property type="entry name" value="Ankyrin repeat-containing domain"/>
    <property type="match status" value="1"/>
</dbReference>
<evidence type="ECO:0000256" key="10">
    <source>
        <dbReference type="ARBA" id="ARBA00022833"/>
    </source>
</evidence>
<feature type="domain" description="RING-type" evidence="19">
    <location>
        <begin position="367"/>
        <end position="607"/>
    </location>
</feature>
<evidence type="ECO:0000256" key="16">
    <source>
        <dbReference type="SAM" id="Coils"/>
    </source>
</evidence>
<evidence type="ECO:0000256" key="6">
    <source>
        <dbReference type="ARBA" id="ARBA00022723"/>
    </source>
</evidence>
<evidence type="ECO:0000259" key="19">
    <source>
        <dbReference type="PROSITE" id="PS51873"/>
    </source>
</evidence>
<dbReference type="PANTHER" id="PTHR11685">
    <property type="entry name" value="RBR FAMILY RING FINGER AND IBR DOMAIN-CONTAINING"/>
    <property type="match status" value="1"/>
</dbReference>
<dbReference type="FunFam" id="3.30.40.10:FF:000129">
    <property type="entry name" value="RBR-type E3 ubiquitin transferase"/>
    <property type="match status" value="1"/>
</dbReference>
<evidence type="ECO:0000256" key="15">
    <source>
        <dbReference type="PROSITE-ProRule" id="PRU00175"/>
    </source>
</evidence>
<feature type="domain" description="RING-type" evidence="18">
    <location>
        <begin position="371"/>
        <end position="417"/>
    </location>
</feature>
<feature type="region of interest" description="Disordered" evidence="17">
    <location>
        <begin position="1128"/>
        <end position="1154"/>
    </location>
</feature>
<keyword evidence="8 15" id="KW-0863">Zinc-finger</keyword>
<keyword evidence="11 14" id="KW-0040">ANK repeat</keyword>
<dbReference type="InterPro" id="IPR001841">
    <property type="entry name" value="Znf_RING"/>
</dbReference>
<dbReference type="SMART" id="SM00647">
    <property type="entry name" value="IBR"/>
    <property type="match status" value="2"/>
</dbReference>
<keyword evidence="12 16" id="KW-0175">Coiled coil</keyword>
<dbReference type="InterPro" id="IPR002867">
    <property type="entry name" value="IBR_dom"/>
</dbReference>
<dbReference type="PROSITE" id="PS50330">
    <property type="entry name" value="UIM"/>
    <property type="match status" value="1"/>
</dbReference>
<evidence type="ECO:0000256" key="7">
    <source>
        <dbReference type="ARBA" id="ARBA00022737"/>
    </source>
</evidence>
<dbReference type="InterPro" id="IPR003903">
    <property type="entry name" value="UIM_dom"/>
</dbReference>
<sequence>MGIFGHAVCWLIGLEQVEDDLRGCCPSQTFGPTVGDEMGNTATKFRKALINGDELLACQLYESNPQFKEALDPNSTYGESYQHNTPLHYAARHAMTRLLRSFLLSKDGNPNKRNVHNETSLHLLCMGPQILTSEGALHPRISRPYEDEQRRGECLQIVLAWTGAKLDHGEYERADVNATDNKKNTCLHYAAASGMKTCVEMLVQREADLFAENENRETPCDSAEKQHHKELALRLESQMVFSLAPEAEGIEAEYAALDRRELYEGLRPQDLRKLKDMLIVETADMLQAPLFTAEALLRAHDWDREKLLEAWMANAAECCQRSGVQMPNPPPSGCNAWDTLPSPRTPRTTRSSITSPDQISLMPADEESSLCGICISSLSVFEEPVDMPCGHDFCRSCWEGFLNLKIQEGEAHNIFCPAFDCYQLVPVEVIEGVVSREMDKRYLQFDIKAFVENNPAIRWCPEAGCERAVRLNTQGPGASTSDHLSFPLLRAPAVDCGKGHLFCWECQGEAHEPCDCETWKMWLQKVSEMKPEELAGVSEAYEDAANCLWLLSNSKPCANCKSPIQKNEGCNHMQCAKCKYDFCWICLEEWKKHSSSTGGYYRCTRYEVIQQVEEQSKEMTEEAEKKHKSFQELDRFMHYYTRFKNHEHSYQLEQRLLKTAKEKMEQLSRALSGREGGPPDTTFIEDAVLELLKTRRILKCSYPYGFFLEPKSTKKEIYELMQTDLEMVTEDLAQKVNRPYLRTPRHKIIRAACLVQQKRQEFLASVARGVAPNDSPEAPRRSFAGGTWDWEYLGFASPEEYAEFQYRRRHRQRRRGDMSSLRSNTPDPDDLSDSTLDTQDAGSGRRQGPMMGLGSLDDDDPNILLAIQLSLQDSGMVGSVSSHEVLANEASLGAIGTSLPSRLEQSAPGIEVPPRASLSSSELLELGDNLVKLGNISSQYSAATGVAIPVQHGDSHHRAYGASVPIPVAPGCSSSSTGLFSSTDTTDSTTCGSHDPSSSSALAANANLLGNIMAWFHDMNPQGITLVPPTSCDSDSVPGSLHRGEGEDDDNVGVVVFPENRKPQEVMADVGFCSQRLSEMEEKECTVAERPTQLDLVGLDTMPLPYMGAHDASGGHAERRGSKVCHVDTPRCDSVSDQLPSTSSSEWEDQVHLV</sequence>
<dbReference type="InterPro" id="IPR036770">
    <property type="entry name" value="Ankyrin_rpt-contain_sf"/>
</dbReference>
<evidence type="ECO:0000256" key="13">
    <source>
        <dbReference type="ARBA" id="ARBA00069741"/>
    </source>
</evidence>
<feature type="repeat" description="ANK" evidence="14">
    <location>
        <begin position="82"/>
        <end position="115"/>
    </location>
</feature>
<keyword evidence="7" id="KW-0677">Repeat</keyword>
<evidence type="ECO:0000256" key="8">
    <source>
        <dbReference type="ARBA" id="ARBA00022771"/>
    </source>
</evidence>
<dbReference type="GO" id="GO:0016567">
    <property type="term" value="P:protein ubiquitination"/>
    <property type="evidence" value="ECO:0007669"/>
    <property type="project" value="InterPro"/>
</dbReference>
<evidence type="ECO:0000256" key="17">
    <source>
        <dbReference type="SAM" id="MobiDB-lite"/>
    </source>
</evidence>
<dbReference type="Gene3D" id="3.30.40.10">
    <property type="entry name" value="Zinc/RING finger domain, C3HC4 (zinc finger)"/>
    <property type="match status" value="1"/>
</dbReference>
<keyword evidence="21" id="KW-1185">Reference proteome</keyword>
<dbReference type="InterPro" id="IPR031127">
    <property type="entry name" value="E3_UB_ligase_RBR"/>
</dbReference>
<dbReference type="InterPro" id="IPR047563">
    <property type="entry name" value="RING-HC_RBR_ANKIB1"/>
</dbReference>
<feature type="region of interest" description="Disordered" evidence="17">
    <location>
        <begin position="812"/>
        <end position="857"/>
    </location>
</feature>
<feature type="repeat" description="ANK" evidence="14">
    <location>
        <begin position="182"/>
        <end position="214"/>
    </location>
</feature>
<dbReference type="GO" id="GO:0061630">
    <property type="term" value="F:ubiquitin protein ligase activity"/>
    <property type="evidence" value="ECO:0007669"/>
    <property type="project" value="UniProtKB-EC"/>
</dbReference>
<feature type="coiled-coil region" evidence="16">
    <location>
        <begin position="609"/>
        <end position="670"/>
    </location>
</feature>
<dbReference type="CDD" id="cd16774">
    <property type="entry name" value="RING-HC_RBR_ANKIB1"/>
    <property type="match status" value="1"/>
</dbReference>
<dbReference type="Gene3D" id="1.20.120.1750">
    <property type="match status" value="1"/>
</dbReference>
<dbReference type="STRING" id="8154.ENSACLP00000027584"/>
<dbReference type="Bgee" id="ENSACLG00000018691">
    <property type="expression patterns" value="Expressed in brain and 8 other cell types or tissues"/>
</dbReference>
<keyword evidence="6" id="KW-0479">Metal-binding</keyword>
<dbReference type="Pfam" id="PF01485">
    <property type="entry name" value="IBR"/>
    <property type="match status" value="1"/>
</dbReference>
<evidence type="ECO:0000256" key="9">
    <source>
        <dbReference type="ARBA" id="ARBA00022786"/>
    </source>
</evidence>
<dbReference type="Pfam" id="PF19422">
    <property type="entry name" value="Ariadne"/>
    <property type="match status" value="1"/>
</dbReference>
<dbReference type="CDD" id="cd20346">
    <property type="entry name" value="BRcat_RBR_ANKIB1"/>
    <property type="match status" value="1"/>
</dbReference>
<gene>
    <name evidence="20" type="primary">ANKIB1</name>
</gene>
<evidence type="ECO:0000313" key="20">
    <source>
        <dbReference type="Ensembl" id="ENSACLP00000027584.2"/>
    </source>
</evidence>
<dbReference type="InterPro" id="IPR013083">
    <property type="entry name" value="Znf_RING/FYVE/PHD"/>
</dbReference>
<dbReference type="PROSITE" id="PS50088">
    <property type="entry name" value="ANK_REPEAT"/>
    <property type="match status" value="2"/>
</dbReference>
<comment type="function">
    <text evidence="2">Might act as an E3 ubiquitin-protein ligase, or as part of E3 complex, which accepts ubiquitin from specific E2 ubiquitin-conjugating enzymes and then transfers it to substrates.</text>
</comment>
<dbReference type="AlphaFoldDB" id="A0A3P8QF08"/>
<comment type="catalytic activity">
    <reaction evidence="1">
        <text>[E2 ubiquitin-conjugating enzyme]-S-ubiquitinyl-L-cysteine + [acceptor protein]-L-lysine = [E2 ubiquitin-conjugating enzyme]-L-cysteine + [acceptor protein]-N(6)-ubiquitinyl-L-lysine.</text>
        <dbReference type="EC" id="2.3.2.31"/>
    </reaction>
</comment>
<comment type="similarity">
    <text evidence="3">Belongs to the RBR family.</text>
</comment>
<keyword evidence="5" id="KW-0808">Transferase</keyword>
<reference evidence="20" key="3">
    <citation type="submission" date="2025-09" db="UniProtKB">
        <authorList>
            <consortium name="Ensembl"/>
        </authorList>
    </citation>
    <scope>IDENTIFICATION</scope>
</reference>
<dbReference type="Pfam" id="PF00023">
    <property type="entry name" value="Ank"/>
    <property type="match status" value="2"/>
</dbReference>
<evidence type="ECO:0000256" key="5">
    <source>
        <dbReference type="ARBA" id="ARBA00022679"/>
    </source>
</evidence>
<dbReference type="InterPro" id="IPR002110">
    <property type="entry name" value="Ankyrin_rpt"/>
</dbReference>
<dbReference type="Ensembl" id="ENSACLT00000028229.2">
    <property type="protein sequence ID" value="ENSACLP00000027584.2"/>
    <property type="gene ID" value="ENSACLG00000018691.2"/>
</dbReference>
<feature type="region of interest" description="Disordered" evidence="17">
    <location>
        <begin position="1031"/>
        <end position="1052"/>
    </location>
</feature>
<dbReference type="Pfam" id="PF22191">
    <property type="entry name" value="IBR_1"/>
    <property type="match status" value="1"/>
</dbReference>
<dbReference type="GeneTree" id="ENSGT00940000157621"/>
<dbReference type="PROSITE" id="PS51873">
    <property type="entry name" value="TRIAD"/>
    <property type="match status" value="1"/>
</dbReference>
<evidence type="ECO:0000256" key="2">
    <source>
        <dbReference type="ARBA" id="ARBA00003976"/>
    </source>
</evidence>
<dbReference type="Proteomes" id="UP000265100">
    <property type="component" value="Chromosome 11"/>
</dbReference>
<dbReference type="GO" id="GO:0008270">
    <property type="term" value="F:zinc ion binding"/>
    <property type="evidence" value="ECO:0007669"/>
    <property type="project" value="UniProtKB-KW"/>
</dbReference>
<dbReference type="PROSITE" id="PS50089">
    <property type="entry name" value="ZF_RING_2"/>
    <property type="match status" value="1"/>
</dbReference>
<reference evidence="20" key="2">
    <citation type="submission" date="2025-08" db="UniProtKB">
        <authorList>
            <consortium name="Ensembl"/>
        </authorList>
    </citation>
    <scope>IDENTIFICATION</scope>
</reference>
<dbReference type="InterPro" id="IPR047564">
    <property type="entry name" value="Rcat_RBR_ANKIB1"/>
</dbReference>
<accession>A0A3P8QF08</accession>
<dbReference type="SUPFAM" id="SSF57850">
    <property type="entry name" value="RING/U-box"/>
    <property type="match status" value="3"/>
</dbReference>
<evidence type="ECO:0000256" key="1">
    <source>
        <dbReference type="ARBA" id="ARBA00001798"/>
    </source>
</evidence>
<evidence type="ECO:0000313" key="21">
    <source>
        <dbReference type="Proteomes" id="UP000265100"/>
    </source>
</evidence>
<dbReference type="FunFam" id="1.25.40.20:FF:000040">
    <property type="entry name" value="RBR-type E3 ubiquitin transferase"/>
    <property type="match status" value="1"/>
</dbReference>
<evidence type="ECO:0000256" key="12">
    <source>
        <dbReference type="ARBA" id="ARBA00023054"/>
    </source>
</evidence>
<dbReference type="EC" id="2.3.2.31" evidence="4"/>
<dbReference type="SUPFAM" id="SSF48403">
    <property type="entry name" value="Ankyrin repeat"/>
    <property type="match status" value="1"/>
</dbReference>
<organism evidence="20 21">
    <name type="scientific">Astatotilapia calliptera</name>
    <name type="common">Eastern happy</name>
    <name type="synonym">Chromis callipterus</name>
    <dbReference type="NCBI Taxonomy" id="8154"/>
    <lineage>
        <taxon>Eukaryota</taxon>
        <taxon>Metazoa</taxon>
        <taxon>Chordata</taxon>
        <taxon>Craniata</taxon>
        <taxon>Vertebrata</taxon>
        <taxon>Euteleostomi</taxon>
        <taxon>Actinopterygii</taxon>
        <taxon>Neopterygii</taxon>
        <taxon>Teleostei</taxon>
        <taxon>Neoteleostei</taxon>
        <taxon>Acanthomorphata</taxon>
        <taxon>Ovalentaria</taxon>
        <taxon>Cichlomorphae</taxon>
        <taxon>Cichliformes</taxon>
        <taxon>Cichlidae</taxon>
        <taxon>African cichlids</taxon>
        <taxon>Pseudocrenilabrinae</taxon>
        <taxon>Haplochromini</taxon>
        <taxon>Astatotilapia</taxon>
    </lineage>
</organism>
<protein>
    <recommendedName>
        <fullName evidence="13">Ankyrin repeat and IBR domain-containing protein 1</fullName>
        <ecNumber evidence="4">2.3.2.31</ecNumber>
    </recommendedName>
</protein>
<dbReference type="OMA" id="CNPENCC"/>
<evidence type="ECO:0000256" key="3">
    <source>
        <dbReference type="ARBA" id="ARBA00008278"/>
    </source>
</evidence>
<dbReference type="CDD" id="cd20361">
    <property type="entry name" value="Rcat_RBR_ANKIB1"/>
    <property type="match status" value="1"/>
</dbReference>
<dbReference type="FunFam" id="1.20.120.1750:FF:000003">
    <property type="entry name" value="RBR-type E3 ubiquitin transferase"/>
    <property type="match status" value="1"/>
</dbReference>
<evidence type="ECO:0000256" key="4">
    <source>
        <dbReference type="ARBA" id="ARBA00012251"/>
    </source>
</evidence>
<name>A0A3P8QF08_ASTCA</name>
<dbReference type="InterPro" id="IPR044066">
    <property type="entry name" value="TRIAD_supradom"/>
</dbReference>
<dbReference type="InterPro" id="IPR045840">
    <property type="entry name" value="Ariadne"/>
</dbReference>
<evidence type="ECO:0000256" key="11">
    <source>
        <dbReference type="ARBA" id="ARBA00023043"/>
    </source>
</evidence>
<dbReference type="SMART" id="SM00248">
    <property type="entry name" value="ANK"/>
    <property type="match status" value="2"/>
</dbReference>
<keyword evidence="9" id="KW-0833">Ubl conjugation pathway</keyword>
<feature type="compositionally biased region" description="Polar residues" evidence="17">
    <location>
        <begin position="1135"/>
        <end position="1145"/>
    </location>
</feature>
<reference evidence="20" key="1">
    <citation type="submission" date="2018-05" db="EMBL/GenBank/DDBJ databases">
        <authorList>
            <person name="Datahose"/>
        </authorList>
    </citation>
    <scope>NUCLEOTIDE SEQUENCE</scope>
</reference>
<proteinExistence type="inferred from homology"/>
<dbReference type="OrthoDB" id="69641at2759"/>
<evidence type="ECO:0000256" key="14">
    <source>
        <dbReference type="PROSITE-ProRule" id="PRU00023"/>
    </source>
</evidence>
<keyword evidence="10" id="KW-0862">Zinc</keyword>
<evidence type="ECO:0000259" key="18">
    <source>
        <dbReference type="PROSITE" id="PS50089"/>
    </source>
</evidence>